<dbReference type="EMBL" id="AQGS01001233">
    <property type="protein sequence ID" value="EPS35160.1"/>
    <property type="molecule type" value="Genomic_DNA"/>
</dbReference>
<dbReference type="Proteomes" id="UP000015100">
    <property type="component" value="Unassembled WGS sequence"/>
</dbReference>
<dbReference type="Pfam" id="PF09994">
    <property type="entry name" value="T6SS_Tle1-like_cat"/>
    <property type="match status" value="1"/>
</dbReference>
<gene>
    <name evidence="2" type="ORF">H072_11575</name>
</gene>
<feature type="domain" description="T6SS Phospholipase effector Tle1-like catalytic" evidence="1">
    <location>
        <begin position="23"/>
        <end position="308"/>
    </location>
</feature>
<name>S7ZWL9_DACHA</name>
<dbReference type="PANTHER" id="PTHR33840">
    <property type="match status" value="1"/>
</dbReference>
<evidence type="ECO:0000313" key="2">
    <source>
        <dbReference type="EMBL" id="EPS35160.1"/>
    </source>
</evidence>
<reference evidence="3" key="2">
    <citation type="submission" date="2013-04" db="EMBL/GenBank/DDBJ databases">
        <title>Genomic mechanisms accounting for the adaptation to parasitism in nematode-trapping fungi.</title>
        <authorList>
            <person name="Ahren D.G."/>
        </authorList>
    </citation>
    <scope>NUCLEOTIDE SEQUENCE [LARGE SCALE GENOMIC DNA]</scope>
    <source>
        <strain evidence="3">CBS 200.50</strain>
    </source>
</reference>
<dbReference type="InterPro" id="IPR018712">
    <property type="entry name" value="Tle1-like_cat"/>
</dbReference>
<accession>S7ZWL9</accession>
<dbReference type="AlphaFoldDB" id="S7ZWL9"/>
<dbReference type="OMA" id="NGWGCGP"/>
<reference evidence="2 3" key="1">
    <citation type="journal article" date="2013" name="PLoS Genet.">
        <title>Genomic mechanisms accounting for the adaptation to parasitism in nematode-trapping fungi.</title>
        <authorList>
            <person name="Meerupati T."/>
            <person name="Andersson K.M."/>
            <person name="Friman E."/>
            <person name="Kumar D."/>
            <person name="Tunlid A."/>
            <person name="Ahren D."/>
        </authorList>
    </citation>
    <scope>NUCLEOTIDE SEQUENCE [LARGE SCALE GENOMIC DNA]</scope>
    <source>
        <strain evidence="2 3">CBS 200.50</strain>
    </source>
</reference>
<organism evidence="2 3">
    <name type="scientific">Dactylellina haptotyla (strain CBS 200.50)</name>
    <name type="common">Nematode-trapping fungus</name>
    <name type="synonym">Monacrosporium haptotylum</name>
    <dbReference type="NCBI Taxonomy" id="1284197"/>
    <lineage>
        <taxon>Eukaryota</taxon>
        <taxon>Fungi</taxon>
        <taxon>Dikarya</taxon>
        <taxon>Ascomycota</taxon>
        <taxon>Pezizomycotina</taxon>
        <taxon>Orbiliomycetes</taxon>
        <taxon>Orbiliales</taxon>
        <taxon>Orbiliaceae</taxon>
        <taxon>Dactylellina</taxon>
    </lineage>
</organism>
<evidence type="ECO:0000313" key="3">
    <source>
        <dbReference type="Proteomes" id="UP000015100"/>
    </source>
</evidence>
<dbReference type="OrthoDB" id="3057168at2759"/>
<comment type="caution">
    <text evidence="2">The sequence shown here is derived from an EMBL/GenBank/DDBJ whole genome shotgun (WGS) entry which is preliminary data.</text>
</comment>
<dbReference type="eggNOG" id="ENOG502SHA9">
    <property type="taxonomic scope" value="Eukaryota"/>
</dbReference>
<evidence type="ECO:0000259" key="1">
    <source>
        <dbReference type="Pfam" id="PF09994"/>
    </source>
</evidence>
<keyword evidence="3" id="KW-1185">Reference proteome</keyword>
<protein>
    <recommendedName>
        <fullName evidence="1">T6SS Phospholipase effector Tle1-like catalytic domain-containing protein</fullName>
    </recommendedName>
</protein>
<dbReference type="STRING" id="1284197.S7ZWL9"/>
<dbReference type="PANTHER" id="PTHR33840:SF1">
    <property type="entry name" value="TLE1 PHOSPHOLIPASE DOMAIN-CONTAINING PROTEIN"/>
    <property type="match status" value="1"/>
</dbReference>
<proteinExistence type="predicted"/>
<sequence length="500" mass="56831">MADVQLNVDTTLTSDKTKSNVGKRIIICCDGTWFSADKGTDNMPSNVARISRMFAAEAEKEETNENGKTVIRSIPQIVYYQSGVGTGNVTWYDKVKQGSTGVGLDENVSTAYNFLCNNYSAGDDILLFGFSRGAYTARALSGLIIEAGILPPGAMVLFPKMLKAYKQRLKTPFTGESWFEKYKDEYGHMYHDVKIKFVGVWDTVGALGIPESWLSWVTGYNDGNKFHNTEIHENIKKAAHALALDEYRGPFTPSLWYNTNENDKKGWCSNLIQCWFPGYHGHIGGGTVTGNVDETSIDDLSLAWMVDQVGKMVTWDEKEITRFAKGYREGAYAWAEGNLEDSGSVMYYPRVAGGWVNRTPGQYSVKKTKHEKHSDCKHEYWATNEFIHPSVRYRMSLMESRKPSDIGYTKGLLGKTPNLKYEPYSLKDFKRIHENEKDFYWYWKKEDATNGNVIIREYQIPPRWAKNYHCLGLERDLVPDEVMKELDEGNNYGADGPLRK</sequence>
<dbReference type="SUPFAM" id="SSF53474">
    <property type="entry name" value="alpha/beta-Hydrolases"/>
    <property type="match status" value="1"/>
</dbReference>
<dbReference type="InterPro" id="IPR029058">
    <property type="entry name" value="AB_hydrolase_fold"/>
</dbReference>
<dbReference type="HOGENOM" id="CLU_005049_1_2_1"/>